<sequence length="100" mass="11767">MGGTVLSDYLWVSCLPLLPIILVVRHFERRLLRPFIVLWTLAVPLDWVQINLLEFYTPRLELATPSFLSIPMAEWVFIVTAPLRVWAYLTIGKFVWDRRP</sequence>
<name>A0A0F9FZ80_9ZZZZ</name>
<feature type="transmembrane region" description="Helical" evidence="1">
    <location>
        <begin position="36"/>
        <end position="55"/>
    </location>
</feature>
<keyword evidence="1" id="KW-0812">Transmembrane</keyword>
<protein>
    <recommendedName>
        <fullName evidence="3">Lycopene cyclase domain-containing protein</fullName>
    </recommendedName>
</protein>
<dbReference type="EMBL" id="LAZR01019682">
    <property type="protein sequence ID" value="KKL91628.1"/>
    <property type="molecule type" value="Genomic_DNA"/>
</dbReference>
<proteinExistence type="predicted"/>
<keyword evidence="1" id="KW-1133">Transmembrane helix</keyword>
<reference evidence="2" key="1">
    <citation type="journal article" date="2015" name="Nature">
        <title>Complex archaea that bridge the gap between prokaryotes and eukaryotes.</title>
        <authorList>
            <person name="Spang A."/>
            <person name="Saw J.H."/>
            <person name="Jorgensen S.L."/>
            <person name="Zaremba-Niedzwiedzka K."/>
            <person name="Martijn J."/>
            <person name="Lind A.E."/>
            <person name="van Eijk R."/>
            <person name="Schleper C."/>
            <person name="Guy L."/>
            <person name="Ettema T.J."/>
        </authorList>
    </citation>
    <scope>NUCLEOTIDE SEQUENCE</scope>
</reference>
<accession>A0A0F9FZ80</accession>
<evidence type="ECO:0000256" key="1">
    <source>
        <dbReference type="SAM" id="Phobius"/>
    </source>
</evidence>
<dbReference type="AlphaFoldDB" id="A0A0F9FZ80"/>
<keyword evidence="1" id="KW-0472">Membrane</keyword>
<evidence type="ECO:0008006" key="3">
    <source>
        <dbReference type="Google" id="ProtNLM"/>
    </source>
</evidence>
<comment type="caution">
    <text evidence="2">The sequence shown here is derived from an EMBL/GenBank/DDBJ whole genome shotgun (WGS) entry which is preliminary data.</text>
</comment>
<gene>
    <name evidence="2" type="ORF">LCGC14_1892750</name>
</gene>
<organism evidence="2">
    <name type="scientific">marine sediment metagenome</name>
    <dbReference type="NCBI Taxonomy" id="412755"/>
    <lineage>
        <taxon>unclassified sequences</taxon>
        <taxon>metagenomes</taxon>
        <taxon>ecological metagenomes</taxon>
    </lineage>
</organism>
<feature type="transmembrane region" description="Helical" evidence="1">
    <location>
        <begin position="75"/>
        <end position="96"/>
    </location>
</feature>
<feature type="transmembrane region" description="Helical" evidence="1">
    <location>
        <begin position="6"/>
        <end position="24"/>
    </location>
</feature>
<evidence type="ECO:0000313" key="2">
    <source>
        <dbReference type="EMBL" id="KKL91628.1"/>
    </source>
</evidence>